<name>A0A085ND85_9BILA</name>
<dbReference type="AlphaFoldDB" id="A0A085ND85"/>
<dbReference type="EMBL" id="KL367515">
    <property type="protein sequence ID" value="KFD67431.1"/>
    <property type="molecule type" value="Genomic_DNA"/>
</dbReference>
<protein>
    <submittedName>
        <fullName evidence="2">Uncharacterized protein</fullName>
    </submittedName>
</protein>
<gene>
    <name evidence="2" type="ORF">M514_20467</name>
</gene>
<dbReference type="Proteomes" id="UP000030758">
    <property type="component" value="Unassembled WGS sequence"/>
</dbReference>
<evidence type="ECO:0000313" key="2">
    <source>
        <dbReference type="EMBL" id="KFD67431.1"/>
    </source>
</evidence>
<organism evidence="2">
    <name type="scientific">Trichuris suis</name>
    <name type="common">pig whipworm</name>
    <dbReference type="NCBI Taxonomy" id="68888"/>
    <lineage>
        <taxon>Eukaryota</taxon>
        <taxon>Metazoa</taxon>
        <taxon>Ecdysozoa</taxon>
        <taxon>Nematoda</taxon>
        <taxon>Enoplea</taxon>
        <taxon>Dorylaimia</taxon>
        <taxon>Trichinellida</taxon>
        <taxon>Trichuridae</taxon>
        <taxon>Trichuris</taxon>
    </lineage>
</organism>
<feature type="region of interest" description="Disordered" evidence="1">
    <location>
        <begin position="52"/>
        <end position="75"/>
    </location>
</feature>
<proteinExistence type="predicted"/>
<accession>A0A085ND85</accession>
<reference evidence="2" key="1">
    <citation type="journal article" date="2014" name="Nat. Genet.">
        <title>Genome and transcriptome of the porcine whipworm Trichuris suis.</title>
        <authorList>
            <person name="Jex A.R."/>
            <person name="Nejsum P."/>
            <person name="Schwarz E.M."/>
            <person name="Hu L."/>
            <person name="Young N.D."/>
            <person name="Hall R.S."/>
            <person name="Korhonen P.K."/>
            <person name="Liao S."/>
            <person name="Thamsborg S."/>
            <person name="Xia J."/>
            <person name="Xu P."/>
            <person name="Wang S."/>
            <person name="Scheerlinck J.P."/>
            <person name="Hofmann A."/>
            <person name="Sternberg P.W."/>
            <person name="Wang J."/>
            <person name="Gasser R.B."/>
        </authorList>
    </citation>
    <scope>NUCLEOTIDE SEQUENCE [LARGE SCALE GENOMIC DNA]</scope>
    <source>
        <strain evidence="2">DCEP-RM93F</strain>
    </source>
</reference>
<sequence>MFSVADHSENGGEDNRPHGCSVLRTTAKMALLLKRATWPYELDFLHKQVTRKKAASSNDGWNAESCAESADSYYQ</sequence>
<evidence type="ECO:0000256" key="1">
    <source>
        <dbReference type="SAM" id="MobiDB-lite"/>
    </source>
</evidence>